<dbReference type="OrthoDB" id="69127at2759"/>
<keyword evidence="6" id="KW-0418">Kinase</keyword>
<evidence type="ECO:0000256" key="1">
    <source>
        <dbReference type="ARBA" id="ARBA00022614"/>
    </source>
</evidence>
<feature type="compositionally biased region" description="Low complexity" evidence="4">
    <location>
        <begin position="217"/>
        <end position="229"/>
    </location>
</feature>
<feature type="compositionally biased region" description="Basic residues" evidence="4">
    <location>
        <begin position="15"/>
        <end position="28"/>
    </location>
</feature>
<feature type="compositionally biased region" description="Low complexity" evidence="4">
    <location>
        <begin position="144"/>
        <end position="156"/>
    </location>
</feature>
<protein>
    <submittedName>
        <fullName evidence="6">LRR receptor-like serine threonine-protein kinase At4g08850-like</fullName>
    </submittedName>
</protein>
<keyword evidence="6" id="KW-0808">Transferase</keyword>
<dbReference type="SMART" id="SM00369">
    <property type="entry name" value="LRR_TYP"/>
    <property type="match status" value="6"/>
</dbReference>
<evidence type="ECO:0000256" key="4">
    <source>
        <dbReference type="SAM" id="MobiDB-lite"/>
    </source>
</evidence>
<dbReference type="Proteomes" id="UP001153069">
    <property type="component" value="Unassembled WGS sequence"/>
</dbReference>
<dbReference type="PANTHER" id="PTHR48064:SF6">
    <property type="entry name" value="RECEPTOR-LIKE PROTEIN KINASE 2"/>
    <property type="match status" value="1"/>
</dbReference>
<keyword evidence="5" id="KW-1133">Transmembrane helix</keyword>
<accession>A0A9N8DB50</accession>
<feature type="transmembrane region" description="Helical" evidence="5">
    <location>
        <begin position="312"/>
        <end position="331"/>
    </location>
</feature>
<evidence type="ECO:0000313" key="7">
    <source>
        <dbReference type="Proteomes" id="UP001153069"/>
    </source>
</evidence>
<feature type="region of interest" description="Disordered" evidence="4">
    <location>
        <begin position="199"/>
        <end position="236"/>
    </location>
</feature>
<feature type="region of interest" description="Disordered" evidence="4">
    <location>
        <begin position="1"/>
        <end position="174"/>
    </location>
</feature>
<dbReference type="SUPFAM" id="SSF52058">
    <property type="entry name" value="L domain-like"/>
    <property type="match status" value="1"/>
</dbReference>
<evidence type="ECO:0000313" key="6">
    <source>
        <dbReference type="EMBL" id="CAB9498606.1"/>
    </source>
</evidence>
<reference evidence="6" key="1">
    <citation type="submission" date="2020-06" db="EMBL/GenBank/DDBJ databases">
        <authorList>
            <consortium name="Plant Systems Biology data submission"/>
        </authorList>
    </citation>
    <scope>NUCLEOTIDE SEQUENCE</scope>
    <source>
        <strain evidence="6">D6</strain>
    </source>
</reference>
<name>A0A9N8DB50_9STRA</name>
<dbReference type="GO" id="GO:0016301">
    <property type="term" value="F:kinase activity"/>
    <property type="evidence" value="ECO:0007669"/>
    <property type="project" value="UniProtKB-KW"/>
</dbReference>
<gene>
    <name evidence="6" type="ORF">SEMRO_41_G025350.1</name>
</gene>
<keyword evidence="1" id="KW-0433">Leucine-rich repeat</keyword>
<dbReference type="Pfam" id="PF00560">
    <property type="entry name" value="LRR_1"/>
    <property type="match status" value="3"/>
</dbReference>
<feature type="compositionally biased region" description="Low complexity" evidence="4">
    <location>
        <begin position="29"/>
        <end position="61"/>
    </location>
</feature>
<evidence type="ECO:0000256" key="2">
    <source>
        <dbReference type="ARBA" id="ARBA00022737"/>
    </source>
</evidence>
<dbReference type="InterPro" id="IPR003591">
    <property type="entry name" value="Leu-rich_rpt_typical-subtyp"/>
</dbReference>
<evidence type="ECO:0000256" key="3">
    <source>
        <dbReference type="ARBA" id="ARBA00023136"/>
    </source>
</evidence>
<dbReference type="FunFam" id="3.80.10.10:FF:000041">
    <property type="entry name" value="LRR receptor-like serine/threonine-protein kinase ERECTA"/>
    <property type="match status" value="1"/>
</dbReference>
<dbReference type="PANTHER" id="PTHR48064">
    <property type="entry name" value="OS01G0750400 PROTEIN"/>
    <property type="match status" value="1"/>
</dbReference>
<keyword evidence="7" id="KW-1185">Reference proteome</keyword>
<dbReference type="Gene3D" id="3.80.10.10">
    <property type="entry name" value="Ribonuclease Inhibitor"/>
    <property type="match status" value="4"/>
</dbReference>
<dbReference type="InterPro" id="IPR053038">
    <property type="entry name" value="RLP_Defense"/>
</dbReference>
<proteinExistence type="predicted"/>
<dbReference type="InterPro" id="IPR032675">
    <property type="entry name" value="LRR_dom_sf"/>
</dbReference>
<feature type="compositionally biased region" description="Low complexity" evidence="4">
    <location>
        <begin position="83"/>
        <end position="99"/>
    </location>
</feature>
<keyword evidence="6" id="KW-0675">Receptor</keyword>
<feature type="compositionally biased region" description="Pro residues" evidence="4">
    <location>
        <begin position="62"/>
        <end position="72"/>
    </location>
</feature>
<dbReference type="EMBL" id="CAICTM010000041">
    <property type="protein sequence ID" value="CAB9498606.1"/>
    <property type="molecule type" value="Genomic_DNA"/>
</dbReference>
<sequence>MAGKEDGTAMNSGSHHSHSGAGKRRGAARRMGSGVRGRSSNNSNGSGHSRGSAGPRRTNTSPNPPTSRPAPPGSAAYHRSHSDTVNTPSNSNTPGSSVSEESDPFDLSTVTSHTLLSNSSAHSRRSHHTHGSNSDDVFQDEPITSTTTTPRFSTSRLGYSTARHSDVSVSSQSLGSTMLADRAGRDLRQVDQSVNIMAGQYGSGTGEENDFTKENGRSSLASTSTTSSRASRRRQTKRASYLEILFDSGSTRVNRKSMMAIDLGPDPTKKPRKSIFQSFTSDSGMVQEPLSMKIQDCCERFCECFYKIFCSIWFWGTALAIVVTCVLVFIVPHNGGDDTGNVTEKTTNAPTNAQVATTPSPTAAITSLTAPPSQIQVVEEPTTVEGRMQALQTKLFDAVPTRQEDFNDPSSKSSLALAWLAEFDPLKLSILDTPMDDLVERYALATFFFSTNDSLDPQDISITEPAVTNVQLRRQRRQQRGLQQDQQEMGLQPWMSSAPVCEWEGMRCENGRLVELNRTKAGLTGTLPREMMALTSLVELDLSHNLFQGSIPTEGGLPNLRFLLLHDNGKLLGVCMHAFKRRDQNVRSRANLSLCTTSRAEMNAALTGSLPESIGNMSALYDIDLSSNQLEGKLPKLDKLSNLRLFLMDQNIFTGTISPTVRKLEHLEYLYLADNKLDGELPFEIFSHLKRLVDLRLENNALTGSIPPEVGGLHRLEFIKMGKNALGGSLPDVFDRFHYLVEFDLHRNGFQGSLPTTLATLTTLERLNLAENAFTGAIPSGWADLPELSSMMLHHNHLVGPIPSGNGLRKLQDLWLNNNTLTGSIPEGFGDLTSLVDIFLENNELDGSLPESLGNLNELAVLKAFHTQLTGTVPLSICALRTTNKLKYLATDCVNQVVCRCCDKCL</sequence>
<keyword evidence="5" id="KW-0812">Transmembrane</keyword>
<evidence type="ECO:0000256" key="5">
    <source>
        <dbReference type="SAM" id="Phobius"/>
    </source>
</evidence>
<dbReference type="FunFam" id="3.80.10.10:FF:000095">
    <property type="entry name" value="LRR receptor-like serine/threonine-protein kinase GSO1"/>
    <property type="match status" value="1"/>
</dbReference>
<comment type="caution">
    <text evidence="6">The sequence shown here is derived from an EMBL/GenBank/DDBJ whole genome shotgun (WGS) entry which is preliminary data.</text>
</comment>
<dbReference type="AlphaFoldDB" id="A0A9N8DB50"/>
<organism evidence="6 7">
    <name type="scientific">Seminavis robusta</name>
    <dbReference type="NCBI Taxonomy" id="568900"/>
    <lineage>
        <taxon>Eukaryota</taxon>
        <taxon>Sar</taxon>
        <taxon>Stramenopiles</taxon>
        <taxon>Ochrophyta</taxon>
        <taxon>Bacillariophyta</taxon>
        <taxon>Bacillariophyceae</taxon>
        <taxon>Bacillariophycidae</taxon>
        <taxon>Naviculales</taxon>
        <taxon>Naviculaceae</taxon>
        <taxon>Seminavis</taxon>
    </lineage>
</organism>
<keyword evidence="2" id="KW-0677">Repeat</keyword>
<keyword evidence="3 5" id="KW-0472">Membrane</keyword>
<dbReference type="InterPro" id="IPR001611">
    <property type="entry name" value="Leu-rich_rpt"/>
</dbReference>